<dbReference type="InterPro" id="IPR050211">
    <property type="entry name" value="FOX_domain-containing"/>
</dbReference>
<feature type="compositionally biased region" description="Polar residues" evidence="4">
    <location>
        <begin position="277"/>
        <end position="294"/>
    </location>
</feature>
<feature type="domain" description="Fork-head" evidence="5">
    <location>
        <begin position="179"/>
        <end position="271"/>
    </location>
</feature>
<dbReference type="InterPro" id="IPR030456">
    <property type="entry name" value="TF_fork_head_CS_2"/>
</dbReference>
<dbReference type="PRINTS" id="PR00053">
    <property type="entry name" value="FORKHEAD"/>
</dbReference>
<dbReference type="RefSeq" id="XP_047780527.1">
    <property type="nucleotide sequence ID" value="XM_047919215.1"/>
</dbReference>
<dbReference type="PROSITE" id="PS50039">
    <property type="entry name" value="FORK_HEAD_3"/>
    <property type="match status" value="1"/>
</dbReference>
<evidence type="ECO:0000313" key="6">
    <source>
        <dbReference type="EMBL" id="KAH9838612.1"/>
    </source>
</evidence>
<feature type="compositionally biased region" description="Polar residues" evidence="4">
    <location>
        <begin position="316"/>
        <end position="325"/>
    </location>
</feature>
<feature type="DNA-binding region" description="Fork-head" evidence="3">
    <location>
        <begin position="179"/>
        <end position="271"/>
    </location>
</feature>
<organism evidence="6 7">
    <name type="scientific">Rhodofomes roseus</name>
    <dbReference type="NCBI Taxonomy" id="34475"/>
    <lineage>
        <taxon>Eukaryota</taxon>
        <taxon>Fungi</taxon>
        <taxon>Dikarya</taxon>
        <taxon>Basidiomycota</taxon>
        <taxon>Agaricomycotina</taxon>
        <taxon>Agaricomycetes</taxon>
        <taxon>Polyporales</taxon>
        <taxon>Rhodofomes</taxon>
    </lineage>
</organism>
<dbReference type="InterPro" id="IPR036390">
    <property type="entry name" value="WH_DNA-bd_sf"/>
</dbReference>
<dbReference type="Proteomes" id="UP000814176">
    <property type="component" value="Unassembled WGS sequence"/>
</dbReference>
<feature type="compositionally biased region" description="Basic residues" evidence="4">
    <location>
        <begin position="267"/>
        <end position="276"/>
    </location>
</feature>
<protein>
    <recommendedName>
        <fullName evidence="5">Fork-head domain-containing protein</fullName>
    </recommendedName>
</protein>
<dbReference type="InterPro" id="IPR001766">
    <property type="entry name" value="Fork_head_dom"/>
</dbReference>
<feature type="region of interest" description="Disordered" evidence="4">
    <location>
        <begin position="120"/>
        <end position="149"/>
    </location>
</feature>
<evidence type="ECO:0000256" key="4">
    <source>
        <dbReference type="SAM" id="MobiDB-lite"/>
    </source>
</evidence>
<gene>
    <name evidence="6" type="ORF">C8Q71DRAFT_538522</name>
</gene>
<proteinExistence type="predicted"/>
<dbReference type="Pfam" id="PF00250">
    <property type="entry name" value="Forkhead"/>
    <property type="match status" value="1"/>
</dbReference>
<sequence length="552" mass="59324">MGAVIHTQGAATVSPQSIGPDTSYSAYIRRGGLEQAGVGNTVAHGMTGNVLQRQPVHRFASTGIVAGPPPHHFFDERRHIHGGDPPSHSHTPSFPQTPQLDFRTRQLSLEDNPVHYERHPQAQHGVAPPFPPSPSTAPAGIGPGNVPQPQPHLNYIAAANLGENLTLDMLSDSAIPGEKPNYPYPTLIRAAILGSPRRALTLQGIYRALQDRFQWFRDHGNDRAWQNSIRHNLSLNNVFRRLAKPITEPGKGSYWTVDLAAGEGNKRERKRTKRSGRTQYNQRTTQADAPSTSRYAAKENSSSEEEGDGQFRRPSHSQSLPTTPYLSRPMYNPPHVDPALLQGHFVGQGRMLPPRSPRLGPAPYARSAFPMPAPMSSLQDSHFPALGHFSVRPGQTTTFGNPTFGHGPSGFDAWEASFMAGPPAGPPTWGTQASPSPIFDMPFPHAGPSHTPDIGYSPQIPAQNTRGRSNRPMTSPATMVAGASSAAMGVQSNTPIYHRGSIAVSADTVGSATGTSSQSSVSETSSVHNVAGPSVLRVYKRESSSSGSSQEL</sequence>
<reference evidence="6 7" key="1">
    <citation type="journal article" date="2021" name="Environ. Microbiol.">
        <title>Gene family expansions and transcriptome signatures uncover fungal adaptations to wood decay.</title>
        <authorList>
            <person name="Hage H."/>
            <person name="Miyauchi S."/>
            <person name="Viragh M."/>
            <person name="Drula E."/>
            <person name="Min B."/>
            <person name="Chaduli D."/>
            <person name="Navarro D."/>
            <person name="Favel A."/>
            <person name="Norest M."/>
            <person name="Lesage-Meessen L."/>
            <person name="Balint B."/>
            <person name="Merenyi Z."/>
            <person name="de Eugenio L."/>
            <person name="Morin E."/>
            <person name="Martinez A.T."/>
            <person name="Baldrian P."/>
            <person name="Stursova M."/>
            <person name="Martinez M.J."/>
            <person name="Novotny C."/>
            <person name="Magnuson J.K."/>
            <person name="Spatafora J.W."/>
            <person name="Maurice S."/>
            <person name="Pangilinan J."/>
            <person name="Andreopoulos W."/>
            <person name="LaButti K."/>
            <person name="Hundley H."/>
            <person name="Na H."/>
            <person name="Kuo A."/>
            <person name="Barry K."/>
            <person name="Lipzen A."/>
            <person name="Henrissat B."/>
            <person name="Riley R."/>
            <person name="Ahrendt S."/>
            <person name="Nagy L.G."/>
            <person name="Grigoriev I.V."/>
            <person name="Martin F."/>
            <person name="Rosso M.N."/>
        </authorList>
    </citation>
    <scope>NUCLEOTIDE SEQUENCE [LARGE SCALE GENOMIC DNA]</scope>
    <source>
        <strain evidence="6 7">CIRM-BRFM 1785</strain>
    </source>
</reference>
<dbReference type="GeneID" id="71999947"/>
<dbReference type="CDD" id="cd00059">
    <property type="entry name" value="FH_FOX"/>
    <property type="match status" value="1"/>
</dbReference>
<feature type="compositionally biased region" description="Low complexity" evidence="4">
    <location>
        <begin position="509"/>
        <end position="527"/>
    </location>
</feature>
<comment type="caution">
    <text evidence="6">The sequence shown here is derived from an EMBL/GenBank/DDBJ whole genome shotgun (WGS) entry which is preliminary data.</text>
</comment>
<accession>A0ABQ8KKF8</accession>
<evidence type="ECO:0000256" key="2">
    <source>
        <dbReference type="ARBA" id="ARBA00023242"/>
    </source>
</evidence>
<evidence type="ECO:0000313" key="7">
    <source>
        <dbReference type="Proteomes" id="UP000814176"/>
    </source>
</evidence>
<feature type="region of interest" description="Disordered" evidence="4">
    <location>
        <begin position="263"/>
        <end position="341"/>
    </location>
</feature>
<feature type="compositionally biased region" description="Polar residues" evidence="4">
    <location>
        <begin position="88"/>
        <end position="98"/>
    </location>
</feature>
<evidence type="ECO:0000256" key="3">
    <source>
        <dbReference type="PROSITE-ProRule" id="PRU00089"/>
    </source>
</evidence>
<dbReference type="SMART" id="SM00339">
    <property type="entry name" value="FH"/>
    <property type="match status" value="1"/>
</dbReference>
<evidence type="ECO:0000256" key="1">
    <source>
        <dbReference type="ARBA" id="ARBA00023125"/>
    </source>
</evidence>
<keyword evidence="7" id="KW-1185">Reference proteome</keyword>
<evidence type="ECO:0000259" key="5">
    <source>
        <dbReference type="PROSITE" id="PS50039"/>
    </source>
</evidence>
<comment type="subcellular location">
    <subcellularLocation>
        <location evidence="3">Nucleus</location>
    </subcellularLocation>
</comment>
<name>A0ABQ8KKF8_9APHY</name>
<feature type="region of interest" description="Disordered" evidence="4">
    <location>
        <begin position="509"/>
        <end position="552"/>
    </location>
</feature>
<dbReference type="PANTHER" id="PTHR11829">
    <property type="entry name" value="FORKHEAD BOX PROTEIN"/>
    <property type="match status" value="1"/>
</dbReference>
<dbReference type="SUPFAM" id="SSF46785">
    <property type="entry name" value="Winged helix' DNA-binding domain"/>
    <property type="match status" value="1"/>
</dbReference>
<feature type="region of interest" description="Disordered" evidence="4">
    <location>
        <begin position="77"/>
        <end position="98"/>
    </location>
</feature>
<dbReference type="PROSITE" id="PS00658">
    <property type="entry name" value="FORK_HEAD_2"/>
    <property type="match status" value="1"/>
</dbReference>
<dbReference type="EMBL" id="JADCUA010000007">
    <property type="protein sequence ID" value="KAH9838612.1"/>
    <property type="molecule type" value="Genomic_DNA"/>
</dbReference>
<dbReference type="Gene3D" id="1.10.10.10">
    <property type="entry name" value="Winged helix-like DNA-binding domain superfamily/Winged helix DNA-binding domain"/>
    <property type="match status" value="1"/>
</dbReference>
<keyword evidence="2 3" id="KW-0539">Nucleus</keyword>
<dbReference type="PANTHER" id="PTHR11829:SF343">
    <property type="entry name" value="FORK-HEAD DOMAIN-CONTAINING PROTEIN"/>
    <property type="match status" value="1"/>
</dbReference>
<dbReference type="InterPro" id="IPR036388">
    <property type="entry name" value="WH-like_DNA-bd_sf"/>
</dbReference>
<keyword evidence="1 3" id="KW-0238">DNA-binding</keyword>